<dbReference type="GO" id="GO:0003700">
    <property type="term" value="F:DNA-binding transcription factor activity"/>
    <property type="evidence" value="ECO:0007669"/>
    <property type="project" value="InterPro"/>
</dbReference>
<evidence type="ECO:0000259" key="4">
    <source>
        <dbReference type="PROSITE" id="PS50995"/>
    </source>
</evidence>
<dbReference type="InterPro" id="IPR036388">
    <property type="entry name" value="WH-like_DNA-bd_sf"/>
</dbReference>
<name>A0A1Z5IHV5_9LACO</name>
<dbReference type="SMART" id="SM00347">
    <property type="entry name" value="HTH_MARR"/>
    <property type="match status" value="1"/>
</dbReference>
<dbReference type="PRINTS" id="PR00598">
    <property type="entry name" value="HTHMARR"/>
</dbReference>
<keyword evidence="1" id="KW-0805">Transcription regulation</keyword>
<dbReference type="InterPro" id="IPR000835">
    <property type="entry name" value="HTH_MarR-typ"/>
</dbReference>
<evidence type="ECO:0000313" key="6">
    <source>
        <dbReference type="Proteomes" id="UP000198402"/>
    </source>
</evidence>
<dbReference type="Pfam" id="PF12802">
    <property type="entry name" value="MarR_2"/>
    <property type="match status" value="1"/>
</dbReference>
<keyword evidence="2" id="KW-0238">DNA-binding</keyword>
<dbReference type="OrthoDB" id="9807800at2"/>
<reference evidence="5 6" key="1">
    <citation type="submission" date="2015-11" db="EMBL/GenBank/DDBJ databases">
        <title>Draft genome sequences of new species of the genus Lactobacillus isolated from orchardgrass silage.</title>
        <authorList>
            <person name="Tohno M."/>
            <person name="Tanizawa Y."/>
            <person name="Arita M."/>
        </authorList>
    </citation>
    <scope>NUCLEOTIDE SEQUENCE [LARGE SCALE GENOMIC DNA]</scope>
    <source>
        <strain evidence="5 6">IWT126</strain>
    </source>
</reference>
<feature type="domain" description="HTH marR-type" evidence="4">
    <location>
        <begin position="6"/>
        <end position="138"/>
    </location>
</feature>
<proteinExistence type="predicted"/>
<dbReference type="RefSeq" id="WP_054654309.1">
    <property type="nucleotide sequence ID" value="NZ_BBFL01000003.1"/>
</dbReference>
<dbReference type="AlphaFoldDB" id="A0A1Z5IHV5"/>
<dbReference type="SUPFAM" id="SSF46785">
    <property type="entry name" value="Winged helix' DNA-binding domain"/>
    <property type="match status" value="1"/>
</dbReference>
<comment type="caution">
    <text evidence="5">The sequence shown here is derived from an EMBL/GenBank/DDBJ whole genome shotgun (WGS) entry which is preliminary data.</text>
</comment>
<organism evidence="5 6">
    <name type="scientific">Secundilactobacillus silagei JCM 19001</name>
    <dbReference type="NCBI Taxonomy" id="1302250"/>
    <lineage>
        <taxon>Bacteria</taxon>
        <taxon>Bacillati</taxon>
        <taxon>Bacillota</taxon>
        <taxon>Bacilli</taxon>
        <taxon>Lactobacillales</taxon>
        <taxon>Lactobacillaceae</taxon>
        <taxon>Secundilactobacillus</taxon>
    </lineage>
</organism>
<dbReference type="GO" id="GO:0003677">
    <property type="term" value="F:DNA binding"/>
    <property type="evidence" value="ECO:0007669"/>
    <property type="project" value="UniProtKB-KW"/>
</dbReference>
<dbReference type="Proteomes" id="UP000198402">
    <property type="component" value="Unassembled WGS sequence"/>
</dbReference>
<dbReference type="STRING" id="1302250.GCA_001313225_00985"/>
<dbReference type="PROSITE" id="PS50995">
    <property type="entry name" value="HTH_MARR_2"/>
    <property type="match status" value="1"/>
</dbReference>
<gene>
    <name evidence="5" type="primary">marR_7</name>
    <name evidence="5" type="ORF">IWT126_01369</name>
</gene>
<dbReference type="PANTHER" id="PTHR42756:SF1">
    <property type="entry name" value="TRANSCRIPTIONAL REPRESSOR OF EMRAB OPERON"/>
    <property type="match status" value="1"/>
</dbReference>
<evidence type="ECO:0000256" key="2">
    <source>
        <dbReference type="ARBA" id="ARBA00023125"/>
    </source>
</evidence>
<protein>
    <submittedName>
        <fullName evidence="5">MarR family transcriptional regulator</fullName>
    </submittedName>
</protein>
<dbReference type="InterPro" id="IPR036390">
    <property type="entry name" value="WH_DNA-bd_sf"/>
</dbReference>
<sequence length="147" mass="15963">MQDSINYPATTALWRMISGYRSLVTKQLRHVGIYPGQENILVELLNYGELSQNDLVKRIVVNHSTIAKSVSRLVSAGLATTTKSTADGRITLVSLTSHGQLVANQVKQILDHAELTLLKGLSKSDQQTFISLASQIGSNLATETDGQ</sequence>
<dbReference type="Gene3D" id="1.10.10.10">
    <property type="entry name" value="Winged helix-like DNA-binding domain superfamily/Winged helix DNA-binding domain"/>
    <property type="match status" value="1"/>
</dbReference>
<evidence type="ECO:0000256" key="1">
    <source>
        <dbReference type="ARBA" id="ARBA00023015"/>
    </source>
</evidence>
<evidence type="ECO:0000313" key="5">
    <source>
        <dbReference type="EMBL" id="GAX01343.1"/>
    </source>
</evidence>
<evidence type="ECO:0000256" key="3">
    <source>
        <dbReference type="ARBA" id="ARBA00023163"/>
    </source>
</evidence>
<accession>A0A1Z5IHV5</accession>
<dbReference type="PANTHER" id="PTHR42756">
    <property type="entry name" value="TRANSCRIPTIONAL REGULATOR, MARR"/>
    <property type="match status" value="1"/>
</dbReference>
<dbReference type="EMBL" id="BCMG01000006">
    <property type="protein sequence ID" value="GAX01343.1"/>
    <property type="molecule type" value="Genomic_DNA"/>
</dbReference>
<keyword evidence="3" id="KW-0804">Transcription</keyword>
<keyword evidence="6" id="KW-1185">Reference proteome</keyword>